<dbReference type="Proteomes" id="UP000192266">
    <property type="component" value="Unassembled WGS sequence"/>
</dbReference>
<feature type="transmembrane region" description="Helical" evidence="1">
    <location>
        <begin position="6"/>
        <end position="26"/>
    </location>
</feature>
<dbReference type="AlphaFoldDB" id="A0A1W1V9D3"/>
<evidence type="ECO:0000256" key="1">
    <source>
        <dbReference type="SAM" id="Phobius"/>
    </source>
</evidence>
<sequence length="177" mass="20942">MGFGFNLFFAFILLPSTVVLIIIWLLTRRKLFIKSVGFIWAAIFTLIVITSFLKILLSKVTLEKEDFYGQYIIDRSHFPGKQADWQYDNFRFEIKDNDSIYFYVTQKDDVVKVFKGIISTLKPYSSERLVIDMQQPTHHILTTNPTIYRDTWSFHLVFNSPKFNNVFFTKGDWEPVE</sequence>
<organism evidence="2 3">
    <name type="scientific">Hymenobacter roseosalivarius DSM 11622</name>
    <dbReference type="NCBI Taxonomy" id="645990"/>
    <lineage>
        <taxon>Bacteria</taxon>
        <taxon>Pseudomonadati</taxon>
        <taxon>Bacteroidota</taxon>
        <taxon>Cytophagia</taxon>
        <taxon>Cytophagales</taxon>
        <taxon>Hymenobacteraceae</taxon>
        <taxon>Hymenobacter</taxon>
    </lineage>
</organism>
<evidence type="ECO:0000313" key="2">
    <source>
        <dbReference type="EMBL" id="SMB89895.1"/>
    </source>
</evidence>
<evidence type="ECO:0000313" key="3">
    <source>
        <dbReference type="Proteomes" id="UP000192266"/>
    </source>
</evidence>
<protein>
    <submittedName>
        <fullName evidence="2">Uncharacterized protein</fullName>
    </submittedName>
</protein>
<dbReference type="OrthoDB" id="769570at2"/>
<reference evidence="2 3" key="1">
    <citation type="submission" date="2017-04" db="EMBL/GenBank/DDBJ databases">
        <authorList>
            <person name="Afonso C.L."/>
            <person name="Miller P.J."/>
            <person name="Scott M.A."/>
            <person name="Spackman E."/>
            <person name="Goraichik I."/>
            <person name="Dimitrov K.M."/>
            <person name="Suarez D.L."/>
            <person name="Swayne D.E."/>
        </authorList>
    </citation>
    <scope>NUCLEOTIDE SEQUENCE [LARGE SCALE GENOMIC DNA]</scope>
    <source>
        <strain evidence="2 3">DSM 11622</strain>
    </source>
</reference>
<accession>A0A1W1V9D3</accession>
<gene>
    <name evidence="2" type="ORF">SAMN00120144_0995</name>
</gene>
<keyword evidence="1" id="KW-0812">Transmembrane</keyword>
<proteinExistence type="predicted"/>
<dbReference type="EMBL" id="FWWW01000052">
    <property type="protein sequence ID" value="SMB89895.1"/>
    <property type="molecule type" value="Genomic_DNA"/>
</dbReference>
<name>A0A1W1V9D3_9BACT</name>
<keyword evidence="3" id="KW-1185">Reference proteome</keyword>
<keyword evidence="1" id="KW-0472">Membrane</keyword>
<feature type="transmembrane region" description="Helical" evidence="1">
    <location>
        <begin position="38"/>
        <end position="57"/>
    </location>
</feature>
<keyword evidence="1" id="KW-1133">Transmembrane helix</keyword>